<dbReference type="GO" id="GO:0031297">
    <property type="term" value="P:replication fork processing"/>
    <property type="evidence" value="ECO:0007669"/>
    <property type="project" value="TreeGrafter"/>
</dbReference>
<feature type="compositionally biased region" description="Basic and acidic residues" evidence="1">
    <location>
        <begin position="724"/>
        <end position="740"/>
    </location>
</feature>
<dbReference type="AlphaFoldDB" id="A0A7D9HHD1"/>
<dbReference type="GO" id="GO:0048188">
    <property type="term" value="C:Set1C/COMPASS complex"/>
    <property type="evidence" value="ECO:0007669"/>
    <property type="project" value="TreeGrafter"/>
</dbReference>
<feature type="compositionally biased region" description="Low complexity" evidence="1">
    <location>
        <begin position="610"/>
        <end position="626"/>
    </location>
</feature>
<feature type="compositionally biased region" description="Basic and acidic residues" evidence="1">
    <location>
        <begin position="1002"/>
        <end position="1031"/>
    </location>
</feature>
<feature type="region of interest" description="Disordered" evidence="1">
    <location>
        <begin position="122"/>
        <end position="147"/>
    </location>
</feature>
<feature type="region of interest" description="Disordered" evidence="1">
    <location>
        <begin position="160"/>
        <end position="186"/>
    </location>
</feature>
<feature type="compositionally biased region" description="Basic and acidic residues" evidence="1">
    <location>
        <begin position="768"/>
        <end position="801"/>
    </location>
</feature>
<feature type="region of interest" description="Disordered" evidence="1">
    <location>
        <begin position="470"/>
        <end position="1098"/>
    </location>
</feature>
<evidence type="ECO:0000256" key="1">
    <source>
        <dbReference type="SAM" id="MobiDB-lite"/>
    </source>
</evidence>
<feature type="compositionally biased region" description="Polar residues" evidence="1">
    <location>
        <begin position="977"/>
        <end position="986"/>
    </location>
</feature>
<dbReference type="InterPro" id="IPR055264">
    <property type="entry name" value="BOD1/SHG1_dom"/>
</dbReference>
<proteinExistence type="predicted"/>
<feature type="compositionally biased region" description="Basic and acidic residues" evidence="1">
    <location>
        <begin position="1038"/>
        <end position="1078"/>
    </location>
</feature>
<feature type="compositionally biased region" description="Basic and acidic residues" evidence="1">
    <location>
        <begin position="820"/>
        <end position="843"/>
    </location>
</feature>
<feature type="compositionally biased region" description="Polar residues" evidence="1">
    <location>
        <begin position="288"/>
        <end position="310"/>
    </location>
</feature>
<feature type="region of interest" description="Disordered" evidence="1">
    <location>
        <begin position="328"/>
        <end position="359"/>
    </location>
</feature>
<dbReference type="OrthoDB" id="7605699at2759"/>
<dbReference type="PANTHER" id="PTHR31532">
    <property type="entry name" value="BIORIENTATION OF CHROMOSOMES IN CELL DIVISION 1 FAMILY MEMBER"/>
    <property type="match status" value="1"/>
</dbReference>
<dbReference type="EMBL" id="CACRXK020000792">
    <property type="protein sequence ID" value="CAB3984842.1"/>
    <property type="molecule type" value="Genomic_DNA"/>
</dbReference>
<reference evidence="3" key="1">
    <citation type="submission" date="2020-04" db="EMBL/GenBank/DDBJ databases">
        <authorList>
            <person name="Alioto T."/>
            <person name="Alioto T."/>
            <person name="Gomez Garrido J."/>
        </authorList>
    </citation>
    <scope>NUCLEOTIDE SEQUENCE</scope>
    <source>
        <strain evidence="3">A484AB</strain>
    </source>
</reference>
<organism evidence="3 4">
    <name type="scientific">Paramuricea clavata</name>
    <name type="common">Red gorgonian</name>
    <name type="synonym">Violescent sea-whip</name>
    <dbReference type="NCBI Taxonomy" id="317549"/>
    <lineage>
        <taxon>Eukaryota</taxon>
        <taxon>Metazoa</taxon>
        <taxon>Cnidaria</taxon>
        <taxon>Anthozoa</taxon>
        <taxon>Octocorallia</taxon>
        <taxon>Malacalcyonacea</taxon>
        <taxon>Plexauridae</taxon>
        <taxon>Paramuricea</taxon>
    </lineage>
</organism>
<feature type="non-terminal residue" evidence="3">
    <location>
        <position position="1098"/>
    </location>
</feature>
<evidence type="ECO:0000259" key="2">
    <source>
        <dbReference type="Pfam" id="PF05205"/>
    </source>
</evidence>
<feature type="compositionally biased region" description="Basic and acidic residues" evidence="1">
    <location>
        <begin position="751"/>
        <end position="761"/>
    </location>
</feature>
<dbReference type="Proteomes" id="UP001152795">
    <property type="component" value="Unassembled WGS sequence"/>
</dbReference>
<feature type="compositionally biased region" description="Acidic residues" evidence="1">
    <location>
        <begin position="627"/>
        <end position="637"/>
    </location>
</feature>
<feature type="compositionally biased region" description="Polar residues" evidence="1">
    <location>
        <begin position="850"/>
        <end position="868"/>
    </location>
</feature>
<evidence type="ECO:0000313" key="3">
    <source>
        <dbReference type="EMBL" id="CAB3984842.1"/>
    </source>
</evidence>
<sequence length="1098" mass="120290">PGELEWAQLLVNSAQSTLRSGSFENHRRSANNINKLSSEPYRQLKQRVESHVATFLSKQTFSANLPKNQLRTSLRANINQSEVLSKGVDRLLEQVLVEKSSSFYKEIENLVEEHLIGTGHYTRYERDRPQRSDAQPRSELTKLSDKEVEDIIKEETNKLLEASADEKSQESDRGSFVDTPPPGTSGEVIEVETLISTIDDNDGAQTSQVLGTNVEAIVNSTPELSTGKPSVEMSASEESALKDETLKNLQADESKVSNAQNADEISQTDVSKGQQMLALYMSEKSASAETGQISQKPEIITESNPASASATLDGGLQNKNEAMDIDDELSSSTQNTSEIQGKIDENIPEIERSDDCKPAVEKAQSAVATIVQTSFTEQRDIPKGSTLEIDLQAVKPGSELKESKAETKDANIVENTTAEMKEAKIYKPKVYNPEATNPDKPEANLIKHEEAKFEVVKSGEVKPEIVKPELAKPEVSIPKVDKTRKPEVDKSSVVKADVSKVETGKPKVDKVSKPEVNKLRIVKPEVGKSKVGKRPEEKAKKKTEKQQNKLSSEESMKSSTKKPISMPNIFSKDKVTDEDLGIPSADIPGNEPEKSKPELSEDDIVESDSDITVSSVHTSDLSSLEDSMSDMEYEDYQELVLKKSKDKESGATTSKESEESGAGTVKVDMKEKTDGRKSAESGAGTSTNVGGESGAGTSEKVDTKEKSEGKYSSVSVGDTAKTSDINEKKSSADTSMKSDDGCSVTTSKSSDQSDIKEESGDKQSGVDSSKKIDIKAKDEKFGESGAETNEKTEGMSKENKAGESVTTVSKDSDDESSEVVSEKNDSKDTRTDESGVATDKEVDSNVELAENTTSALAQDLTTTDSPQTTEEKPSDSTDSPLPACQEDEDKLCSKGEEQTNLQSPMSDPALFKPIDPAEPQVFPEPEDSQHNEPAYAQATDDASDADNETTMEDYDIGSIKLGKRRRSRRFSNEQESESSNDTTTPTEEQKEAQPQRRSARVASKDQTRPDEKDDHSQGNIQKGEEGGDSSRKLRRTRYSQEKTHEVRTSRSKEERRNEKAEKRAARRTSESTDSDIKLSKRSKRTVKPTRCYSPSENS</sequence>
<feature type="compositionally biased region" description="Polar residues" evidence="1">
    <location>
        <begin position="710"/>
        <end position="723"/>
    </location>
</feature>
<feature type="compositionally biased region" description="Acidic residues" evidence="1">
    <location>
        <begin position="600"/>
        <end position="609"/>
    </location>
</feature>
<comment type="caution">
    <text evidence="3">The sequence shown here is derived from an EMBL/GenBank/DDBJ whole genome shotgun (WGS) entry which is preliminary data.</text>
</comment>
<feature type="domain" description="BOD1/SHG1" evidence="2">
    <location>
        <begin position="19"/>
        <end position="111"/>
    </location>
</feature>
<accession>A0A7D9HHD1</accession>
<feature type="compositionally biased region" description="Polar residues" evidence="1">
    <location>
        <begin position="330"/>
        <end position="339"/>
    </location>
</feature>
<feature type="compositionally biased region" description="Basic and acidic residues" evidence="1">
    <location>
        <begin position="640"/>
        <end position="649"/>
    </location>
</feature>
<feature type="compositionally biased region" description="Basic and acidic residues" evidence="1">
    <location>
        <begin position="667"/>
        <end position="679"/>
    </location>
</feature>
<name>A0A7D9HHD1_PARCT</name>
<feature type="compositionally biased region" description="Basic and acidic residues" evidence="1">
    <location>
        <begin position="479"/>
        <end position="556"/>
    </location>
</feature>
<feature type="compositionally biased region" description="Basic and acidic residues" evidence="1">
    <location>
        <begin position="341"/>
        <end position="359"/>
    </location>
</feature>
<feature type="compositionally biased region" description="Basic and acidic residues" evidence="1">
    <location>
        <begin position="699"/>
        <end position="709"/>
    </location>
</feature>
<feature type="region of interest" description="Disordered" evidence="1">
    <location>
        <begin position="288"/>
        <end position="315"/>
    </location>
</feature>
<gene>
    <name evidence="3" type="ORF">PACLA_8A086443</name>
</gene>
<feature type="compositionally biased region" description="Acidic residues" evidence="1">
    <location>
        <begin position="941"/>
        <end position="955"/>
    </location>
</feature>
<protein>
    <recommendedName>
        <fullName evidence="2">BOD1/SHG1 domain-containing protein</fullName>
    </recommendedName>
</protein>
<evidence type="ECO:0000313" key="4">
    <source>
        <dbReference type="Proteomes" id="UP001152795"/>
    </source>
</evidence>
<dbReference type="Pfam" id="PF05205">
    <property type="entry name" value="COMPASS-Shg1"/>
    <property type="match status" value="1"/>
</dbReference>
<dbReference type="PANTHER" id="PTHR31532:SF10">
    <property type="entry name" value="BIORIENTATION OF CHROMOSOMES IN CELL DIVISION PROTEIN 1-LIKE 1"/>
    <property type="match status" value="1"/>
</dbReference>
<feature type="compositionally biased region" description="Basic and acidic residues" evidence="1">
    <location>
        <begin position="160"/>
        <end position="175"/>
    </location>
</feature>
<keyword evidence="4" id="KW-1185">Reference proteome</keyword>